<proteinExistence type="predicted"/>
<feature type="domain" description="RGS" evidence="2">
    <location>
        <begin position="41"/>
        <end position="150"/>
    </location>
</feature>
<dbReference type="CDD" id="cd07440">
    <property type="entry name" value="RGS"/>
    <property type="match status" value="1"/>
</dbReference>
<evidence type="ECO:0000313" key="4">
    <source>
        <dbReference type="Proteomes" id="UP001369815"/>
    </source>
</evidence>
<protein>
    <recommendedName>
        <fullName evidence="2">RGS domain-containing protein</fullName>
    </recommendedName>
</protein>
<dbReference type="Pfam" id="PF00615">
    <property type="entry name" value="RGS"/>
    <property type="match status" value="1"/>
</dbReference>
<feature type="region of interest" description="Disordered" evidence="1">
    <location>
        <begin position="275"/>
        <end position="315"/>
    </location>
</feature>
<dbReference type="AlphaFoldDB" id="A0AAX6MQV1"/>
<evidence type="ECO:0000256" key="1">
    <source>
        <dbReference type="SAM" id="MobiDB-lite"/>
    </source>
</evidence>
<accession>A0AAX6MQV1</accession>
<reference evidence="3 4" key="1">
    <citation type="journal article" date="2024" name="Front Chem Biol">
        <title>Unveiling the potential of Daldinia eschscholtzii MFLUCC 19-0629 through bioactivity and bioinformatics studies for enhanced sustainable agriculture production.</title>
        <authorList>
            <person name="Brooks S."/>
            <person name="Weaver J.A."/>
            <person name="Klomchit A."/>
            <person name="Alharthi S.A."/>
            <person name="Onlamun T."/>
            <person name="Nurani R."/>
            <person name="Vong T.K."/>
            <person name="Alberti F."/>
            <person name="Greco C."/>
        </authorList>
    </citation>
    <scope>NUCLEOTIDE SEQUENCE [LARGE SCALE GENOMIC DNA]</scope>
    <source>
        <strain evidence="3">MFLUCC 19-0629</strain>
    </source>
</reference>
<feature type="region of interest" description="Disordered" evidence="1">
    <location>
        <begin position="155"/>
        <end position="194"/>
    </location>
</feature>
<name>A0AAX6MQV1_9PEZI</name>
<gene>
    <name evidence="3" type="ORF">Daesc_002629</name>
</gene>
<evidence type="ECO:0000313" key="3">
    <source>
        <dbReference type="EMBL" id="KAK6954999.1"/>
    </source>
</evidence>
<keyword evidence="4" id="KW-1185">Reference proteome</keyword>
<dbReference type="InterPro" id="IPR044926">
    <property type="entry name" value="RGS_subdomain_2"/>
</dbReference>
<dbReference type="SUPFAM" id="SSF48097">
    <property type="entry name" value="Regulator of G-protein signaling, RGS"/>
    <property type="match status" value="1"/>
</dbReference>
<comment type="caution">
    <text evidence="3">The sequence shown here is derived from an EMBL/GenBank/DDBJ whole genome shotgun (WGS) entry which is preliminary data.</text>
</comment>
<dbReference type="PANTHER" id="PTHR10845">
    <property type="entry name" value="REGULATOR OF G PROTEIN SIGNALING"/>
    <property type="match status" value="1"/>
</dbReference>
<dbReference type="InterPro" id="IPR036305">
    <property type="entry name" value="RGS_sf"/>
</dbReference>
<dbReference type="Proteomes" id="UP001369815">
    <property type="component" value="Unassembled WGS sequence"/>
</dbReference>
<dbReference type="PROSITE" id="PS50132">
    <property type="entry name" value="RGS"/>
    <property type="match status" value="1"/>
</dbReference>
<feature type="compositionally biased region" description="Basic and acidic residues" evidence="1">
    <location>
        <begin position="158"/>
        <end position="169"/>
    </location>
</feature>
<sequence length="544" mass="59331">METSRPTSLAIPRTGSPFTNPPTLSEILSNTAPPPWTLSSFMAYLSQNHCLETLEFIMDAERYMIMYHQIAQGQAPNGPATICSLWRKVIDAYIMPCAPREVNLPADVRDRLLQLPCCKANPPNPSELDEAVQIVRELINDSVLVPFLESVVSATVESRTEEDSQEYRQGRSRLRIPRDIGHDDEASQSPRSSYLPHFIMGRSVAGNRSTSASVETVVDLVTDDSSPNSTPGAEPMTPPTTPPTSDLAFNTSPNTLQRAISGNSWKKMGAKLGLTRKSKSVAPSPDLSVSVSSNSSTPTLREATSMSTLWEDPHPGEKFEIPSGGSAGLFTCPQTVDGDVTGGVAVKARSAYQNNGSCTAGRNVRCRHRNSKPKPVKIPARVVEEPEAKGGPVIMPQPRGFVKRPLHLLRSPGSFHSFNYETDTETEASVETGTLVSDAETDRSEVTIGQTGLSDFSNCLGISQEEDDSSLTVVDSDAYTRAGNVDDAYGWEAELERKMKCRVSTDSVCSYRHHNHQYRNSDGGMRGLFQRVFSVSGRRVNSGF</sequence>
<feature type="region of interest" description="Disordered" evidence="1">
    <location>
        <begin position="423"/>
        <end position="443"/>
    </location>
</feature>
<feature type="region of interest" description="Disordered" evidence="1">
    <location>
        <begin position="222"/>
        <end position="251"/>
    </location>
</feature>
<feature type="compositionally biased region" description="Basic and acidic residues" evidence="1">
    <location>
        <begin position="176"/>
        <end position="185"/>
    </location>
</feature>
<organism evidence="3 4">
    <name type="scientific">Daldinia eschscholtzii</name>
    <dbReference type="NCBI Taxonomy" id="292717"/>
    <lineage>
        <taxon>Eukaryota</taxon>
        <taxon>Fungi</taxon>
        <taxon>Dikarya</taxon>
        <taxon>Ascomycota</taxon>
        <taxon>Pezizomycotina</taxon>
        <taxon>Sordariomycetes</taxon>
        <taxon>Xylariomycetidae</taxon>
        <taxon>Xylariales</taxon>
        <taxon>Hypoxylaceae</taxon>
        <taxon>Daldinia</taxon>
    </lineage>
</organism>
<dbReference type="SMART" id="SM00315">
    <property type="entry name" value="RGS"/>
    <property type="match status" value="1"/>
</dbReference>
<feature type="region of interest" description="Disordered" evidence="1">
    <location>
        <begin position="1"/>
        <end position="23"/>
    </location>
</feature>
<feature type="compositionally biased region" description="Low complexity" evidence="1">
    <location>
        <begin position="280"/>
        <end position="298"/>
    </location>
</feature>
<dbReference type="EMBL" id="JBANMG010000003">
    <property type="protein sequence ID" value="KAK6954999.1"/>
    <property type="molecule type" value="Genomic_DNA"/>
</dbReference>
<evidence type="ECO:0000259" key="2">
    <source>
        <dbReference type="PROSITE" id="PS50132"/>
    </source>
</evidence>
<dbReference type="PANTHER" id="PTHR10845:SF267">
    <property type="entry name" value="REGULATOR OF G PROTEIN SIGNALING DOMAIN PROTEIN (AFU_ORTHOLOGUE AFUA_6G06860)"/>
    <property type="match status" value="1"/>
</dbReference>
<dbReference type="Gene3D" id="1.10.167.10">
    <property type="entry name" value="Regulator of G-protein Signalling 4, domain 2"/>
    <property type="match status" value="1"/>
</dbReference>
<dbReference type="InterPro" id="IPR016137">
    <property type="entry name" value="RGS"/>
</dbReference>